<keyword evidence="1" id="KW-0812">Transmembrane</keyword>
<evidence type="ECO:0000313" key="3">
    <source>
        <dbReference type="Proteomes" id="UP001651880"/>
    </source>
</evidence>
<dbReference type="EMBL" id="JAJEKE010000001">
    <property type="protein sequence ID" value="MCQ1528311.1"/>
    <property type="molecule type" value="Genomic_DNA"/>
</dbReference>
<protein>
    <submittedName>
        <fullName evidence="2">Uncharacterized protein</fullName>
    </submittedName>
</protein>
<proteinExistence type="predicted"/>
<keyword evidence="1" id="KW-1133">Transmembrane helix</keyword>
<feature type="transmembrane region" description="Helical" evidence="1">
    <location>
        <begin position="31"/>
        <end position="54"/>
    </location>
</feature>
<feature type="transmembrane region" description="Helical" evidence="1">
    <location>
        <begin position="140"/>
        <end position="162"/>
    </location>
</feature>
<dbReference type="RefSeq" id="WP_255225800.1">
    <property type="nucleotide sequence ID" value="NZ_JAJEKE010000001.1"/>
</dbReference>
<accession>A0ABT1NB18</accession>
<keyword evidence="1" id="KW-0472">Membrane</keyword>
<keyword evidence="3" id="KW-1185">Reference proteome</keyword>
<sequence length="190" mass="21557">MEIALIYVLGIIMYGFIIWFSMKKATTVLRIILWLILVPFIVAAILTSLILMLWKPASTGIPFGVVFISFFVLIWMFAAYIFDLAKVKAAITILNAIILSVLAVTFITSFDMTYSMLVFDMDMIKEAQEAGVSSNGLLEYLIKLLILPYLLAGIWGAVIAELRQTGVIKERYFKFLRKRIDKREIAKIGE</sequence>
<dbReference type="Proteomes" id="UP001651880">
    <property type="component" value="Unassembled WGS sequence"/>
</dbReference>
<feature type="transmembrane region" description="Helical" evidence="1">
    <location>
        <begin position="6"/>
        <end position="22"/>
    </location>
</feature>
<evidence type="ECO:0000256" key="1">
    <source>
        <dbReference type="SAM" id="Phobius"/>
    </source>
</evidence>
<feature type="transmembrane region" description="Helical" evidence="1">
    <location>
        <begin position="60"/>
        <end position="82"/>
    </location>
</feature>
<reference evidence="2 3" key="1">
    <citation type="submission" date="2021-10" db="EMBL/GenBank/DDBJ databases">
        <title>Lutispora strain m25 sp. nov., a thermophilic, non-spore-forming bacterium isolated from a lab-scale methanogenic bioreactor digesting anaerobic sludge.</title>
        <authorList>
            <person name="El Houari A."/>
            <person name="Mcdonald J."/>
        </authorList>
    </citation>
    <scope>NUCLEOTIDE SEQUENCE [LARGE SCALE GENOMIC DNA]</scope>
    <source>
        <strain evidence="3">m25</strain>
    </source>
</reference>
<comment type="caution">
    <text evidence="2">The sequence shown here is derived from an EMBL/GenBank/DDBJ whole genome shotgun (WGS) entry which is preliminary data.</text>
</comment>
<gene>
    <name evidence="2" type="ORF">LJD61_01945</name>
</gene>
<evidence type="ECO:0000313" key="2">
    <source>
        <dbReference type="EMBL" id="MCQ1528311.1"/>
    </source>
</evidence>
<organism evidence="2 3">
    <name type="scientific">Lutispora saccharofermentans</name>
    <dbReference type="NCBI Taxonomy" id="3024236"/>
    <lineage>
        <taxon>Bacteria</taxon>
        <taxon>Bacillati</taxon>
        <taxon>Bacillota</taxon>
        <taxon>Clostridia</taxon>
        <taxon>Lutisporales</taxon>
        <taxon>Lutisporaceae</taxon>
        <taxon>Lutispora</taxon>
    </lineage>
</organism>
<name>A0ABT1NB18_9FIRM</name>
<feature type="transmembrane region" description="Helical" evidence="1">
    <location>
        <begin position="89"/>
        <end position="110"/>
    </location>
</feature>